<keyword evidence="1" id="KW-0812">Transmembrane</keyword>
<evidence type="ECO:0008006" key="4">
    <source>
        <dbReference type="Google" id="ProtNLM"/>
    </source>
</evidence>
<keyword evidence="1" id="KW-0472">Membrane</keyword>
<evidence type="ECO:0000313" key="3">
    <source>
        <dbReference type="Proteomes" id="UP000186601"/>
    </source>
</evidence>
<feature type="transmembrane region" description="Helical" evidence="1">
    <location>
        <begin position="7"/>
        <end position="27"/>
    </location>
</feature>
<gene>
    <name evidence="2" type="ORF">PHLCEN_2v5011</name>
</gene>
<comment type="caution">
    <text evidence="2">The sequence shown here is derived from an EMBL/GenBank/DDBJ whole genome shotgun (WGS) entry which is preliminary data.</text>
</comment>
<keyword evidence="3" id="KW-1185">Reference proteome</keyword>
<feature type="transmembrane region" description="Helical" evidence="1">
    <location>
        <begin position="187"/>
        <end position="205"/>
    </location>
</feature>
<dbReference type="AlphaFoldDB" id="A0A2R6PC63"/>
<evidence type="ECO:0000256" key="1">
    <source>
        <dbReference type="SAM" id="Phobius"/>
    </source>
</evidence>
<reference evidence="2 3" key="1">
    <citation type="submission" date="2018-02" db="EMBL/GenBank/DDBJ databases">
        <title>Genome sequence of the basidiomycete white-rot fungus Phlebia centrifuga.</title>
        <authorList>
            <person name="Granchi Z."/>
            <person name="Peng M."/>
            <person name="de Vries R.P."/>
            <person name="Hilden K."/>
            <person name="Makela M.R."/>
            <person name="Grigoriev I."/>
            <person name="Riley R."/>
        </authorList>
    </citation>
    <scope>NUCLEOTIDE SEQUENCE [LARGE SCALE GENOMIC DNA]</scope>
    <source>
        <strain evidence="2 3">FBCC195</strain>
    </source>
</reference>
<dbReference type="STRING" id="98765.A0A2R6PC63"/>
<evidence type="ECO:0000313" key="2">
    <source>
        <dbReference type="EMBL" id="PSR88862.1"/>
    </source>
</evidence>
<accession>A0A2R6PC63</accession>
<feature type="transmembrane region" description="Helical" evidence="1">
    <location>
        <begin position="76"/>
        <end position="102"/>
    </location>
</feature>
<keyword evidence="1" id="KW-1133">Transmembrane helix</keyword>
<protein>
    <recommendedName>
        <fullName evidence="4">Tetraspanin</fullName>
    </recommendedName>
</protein>
<dbReference type="Proteomes" id="UP000186601">
    <property type="component" value="Unassembled WGS sequence"/>
</dbReference>
<name>A0A2R6PC63_9APHY</name>
<sequence length="227" mass="25498">MVSKRLTAFWAFVDLWLLAAGVLSLVMSLVWRAPNLMLNFTLSNADLLAGTILGIFLLVTFAISIFAVVQKNHVTLGLVILNWTLIADAIAVLVIGSMIWFFSLQQRNNYFKIFQAQSDSTRLAIQDKFQCCGYFLQNASDVVYGGFCANQTFVNTLVNPNNTDQFRCVGPITAFTDFTLNNVFTYIYGYMAILILLFLASLCIIHQRLEAERFKKIDSKRGGKGFV</sequence>
<dbReference type="OrthoDB" id="2279611at2759"/>
<feature type="transmembrane region" description="Helical" evidence="1">
    <location>
        <begin position="47"/>
        <end position="69"/>
    </location>
</feature>
<dbReference type="EMBL" id="MLYV02000502">
    <property type="protein sequence ID" value="PSR88862.1"/>
    <property type="molecule type" value="Genomic_DNA"/>
</dbReference>
<organism evidence="2 3">
    <name type="scientific">Hermanssonia centrifuga</name>
    <dbReference type="NCBI Taxonomy" id="98765"/>
    <lineage>
        <taxon>Eukaryota</taxon>
        <taxon>Fungi</taxon>
        <taxon>Dikarya</taxon>
        <taxon>Basidiomycota</taxon>
        <taxon>Agaricomycotina</taxon>
        <taxon>Agaricomycetes</taxon>
        <taxon>Polyporales</taxon>
        <taxon>Meruliaceae</taxon>
        <taxon>Hermanssonia</taxon>
    </lineage>
</organism>
<proteinExistence type="predicted"/>